<evidence type="ECO:0000256" key="1">
    <source>
        <dbReference type="ARBA" id="ARBA00004117"/>
    </source>
</evidence>
<comment type="subcellular location">
    <subcellularLocation>
        <location evidence="1">Bacterial flagellum basal body</location>
    </subcellularLocation>
    <subcellularLocation>
        <location evidence="2">Cell membrane</location>
    </subcellularLocation>
</comment>
<evidence type="ECO:0000256" key="3">
    <source>
        <dbReference type="ARBA" id="ARBA00022475"/>
    </source>
</evidence>
<reference evidence="10 11" key="1">
    <citation type="submission" date="2020-05" db="EMBL/GenBank/DDBJ databases">
        <title>Aquincola sp. isolate from soil.</title>
        <authorList>
            <person name="Han J."/>
            <person name="Kim D.-U."/>
        </authorList>
    </citation>
    <scope>NUCLEOTIDE SEQUENCE [LARGE SCALE GENOMIC DNA]</scope>
    <source>
        <strain evidence="10 11">S2</strain>
    </source>
</reference>
<evidence type="ECO:0000313" key="11">
    <source>
        <dbReference type="Proteomes" id="UP000737171"/>
    </source>
</evidence>
<keyword evidence="10" id="KW-0282">Flagellum</keyword>
<proteinExistence type="inferred from homology"/>
<evidence type="ECO:0000256" key="7">
    <source>
        <dbReference type="ARBA" id="ARBA00023143"/>
    </source>
</evidence>
<dbReference type="Proteomes" id="UP000737171">
    <property type="component" value="Unassembled WGS sequence"/>
</dbReference>
<evidence type="ECO:0000313" key="10">
    <source>
        <dbReference type="EMBL" id="NRF67243.1"/>
    </source>
</evidence>
<keyword evidence="7" id="KW-0975">Bacterial flagellum</keyword>
<name>A0ABX2EF54_9BURK</name>
<keyword evidence="3" id="KW-1003">Cell membrane</keyword>
<keyword evidence="5 9" id="KW-1133">Transmembrane helix</keyword>
<keyword evidence="6 9" id="KW-0472">Membrane</keyword>
<evidence type="ECO:0000256" key="9">
    <source>
        <dbReference type="SAM" id="Phobius"/>
    </source>
</evidence>
<organism evidence="10 11">
    <name type="scientific">Pseudaquabacterium terrae</name>
    <dbReference type="NCBI Taxonomy" id="2732868"/>
    <lineage>
        <taxon>Bacteria</taxon>
        <taxon>Pseudomonadati</taxon>
        <taxon>Pseudomonadota</taxon>
        <taxon>Betaproteobacteria</taxon>
        <taxon>Burkholderiales</taxon>
        <taxon>Sphaerotilaceae</taxon>
        <taxon>Pseudaquabacterium</taxon>
    </lineage>
</organism>
<keyword evidence="10" id="KW-0969">Cilium</keyword>
<comment type="caution">
    <text evidence="10">The sequence shown here is derived from an EMBL/GenBank/DDBJ whole genome shotgun (WGS) entry which is preliminary data.</text>
</comment>
<dbReference type="RefSeq" id="WP_173122372.1">
    <property type="nucleotide sequence ID" value="NZ_JABRWJ010000003.1"/>
</dbReference>
<dbReference type="InterPro" id="IPR022781">
    <property type="entry name" value="Flagellar_biosynth_FliO"/>
</dbReference>
<evidence type="ECO:0000256" key="2">
    <source>
        <dbReference type="ARBA" id="ARBA00004236"/>
    </source>
</evidence>
<keyword evidence="4 9" id="KW-0812">Transmembrane</keyword>
<evidence type="ECO:0000256" key="4">
    <source>
        <dbReference type="ARBA" id="ARBA00022692"/>
    </source>
</evidence>
<accession>A0ABX2EF54</accession>
<evidence type="ECO:0000256" key="8">
    <source>
        <dbReference type="ARBA" id="ARBA00037937"/>
    </source>
</evidence>
<comment type="similarity">
    <text evidence="8">Belongs to the FliO/MopB family.</text>
</comment>
<evidence type="ECO:0000256" key="5">
    <source>
        <dbReference type="ARBA" id="ARBA00022989"/>
    </source>
</evidence>
<evidence type="ECO:0000256" key="6">
    <source>
        <dbReference type="ARBA" id="ARBA00023136"/>
    </source>
</evidence>
<dbReference type="Pfam" id="PF04347">
    <property type="entry name" value="FliO"/>
    <property type="match status" value="1"/>
</dbReference>
<protein>
    <submittedName>
        <fullName evidence="10">Flagellar biosynthetic protein FliO</fullName>
    </submittedName>
</protein>
<keyword evidence="10" id="KW-0966">Cell projection</keyword>
<dbReference type="EMBL" id="JABRWJ010000003">
    <property type="protein sequence ID" value="NRF67243.1"/>
    <property type="molecule type" value="Genomic_DNA"/>
</dbReference>
<sequence>MESFATNFAVTLLALGFVIALAWVCLHLLRTRLQPRAAPGRADDALRFVRALPVGTKERVVIVEHGGARWLLGVTAGGISTIAHWPAAVPADTVSERPPVGGEGH</sequence>
<dbReference type="InterPro" id="IPR052205">
    <property type="entry name" value="FliO/MopB"/>
</dbReference>
<gene>
    <name evidence="10" type="ORF">HLB44_09635</name>
</gene>
<keyword evidence="11" id="KW-1185">Reference proteome</keyword>
<dbReference type="PANTHER" id="PTHR38766">
    <property type="entry name" value="FLAGELLAR PROTEIN FLIO"/>
    <property type="match status" value="1"/>
</dbReference>
<feature type="transmembrane region" description="Helical" evidence="9">
    <location>
        <begin position="6"/>
        <end position="29"/>
    </location>
</feature>
<dbReference type="PANTHER" id="PTHR38766:SF1">
    <property type="entry name" value="FLAGELLAR PROTEIN FLIO"/>
    <property type="match status" value="1"/>
</dbReference>